<comment type="caution">
    <text evidence="6">The sequence shown here is derived from an EMBL/GenBank/DDBJ whole genome shotgun (WGS) entry which is preliminary data.</text>
</comment>
<evidence type="ECO:0000313" key="6">
    <source>
        <dbReference type="EMBL" id="KEF57772.1"/>
    </source>
</evidence>
<dbReference type="STRING" id="1182545.A0A072PDG2"/>
<proteinExistence type="predicted"/>
<dbReference type="GO" id="GO:0034967">
    <property type="term" value="C:Set3 complex"/>
    <property type="evidence" value="ECO:0007669"/>
    <property type="project" value="TreeGrafter"/>
</dbReference>
<dbReference type="Pfam" id="PF00400">
    <property type="entry name" value="WD40"/>
    <property type="match status" value="2"/>
</dbReference>
<feature type="region of interest" description="Disordered" evidence="5">
    <location>
        <begin position="1"/>
        <end position="137"/>
    </location>
</feature>
<protein>
    <submittedName>
        <fullName evidence="6">Uncharacterized protein</fullName>
    </submittedName>
</protein>
<evidence type="ECO:0000256" key="4">
    <source>
        <dbReference type="ARBA" id="ARBA00023242"/>
    </source>
</evidence>
<dbReference type="VEuPathDB" id="FungiDB:A1O9_05692"/>
<dbReference type="SMART" id="SM00320">
    <property type="entry name" value="WD40"/>
    <property type="match status" value="3"/>
</dbReference>
<dbReference type="Gene3D" id="2.130.10.10">
    <property type="entry name" value="YVTN repeat-like/Quinoprotein amine dehydrogenase"/>
    <property type="match status" value="1"/>
</dbReference>
<keyword evidence="7" id="KW-1185">Reference proteome</keyword>
<sequence>MFFFGPESDKPRPEVSQDIPPQAYSPENSGSVPRKHPRDSLINGLSEPTTQPAPKRSRKTAAGSERNGSSTRKPSGAAATQTPSGSAMDVDIPNGHPPSISDVRSPSATEPGLDENGMHVNGIKHDDRMDVDDDPLDADRQAVEPSAELIALPLHTLSNGASVGVQVAPAKVANLSPSTLVLSTQDVPAAGSPRPPRHVTRVSWRPGHPNVVTAMGDDFCGTWKLEDRTAKTENGVPFQALVESAQSEFMSALAWEPNGEVFALATYSNQTGQLHLFDGQELALLEALPASQRAITSLRWHGRGLRLLGIAPYDTDGKSTTDSSGSSILLWDLSKGPNLGGPLSISVPEILVDMDAASYGGEGIVCAAGQHSVYLCRAFSNLEVAERWTSDANGNDQWTFIRCAWHSSDAILVAASAETRCIWMPSKGVTRKDAHEGPITALELRPRVASSTTSAWKQEFATSSMDGTAKVWRYDPDNSAILCTYKLTIGHASPLMTLSYSPDGFCLAGASYDIIRIWNAEHGHNHMATWRGESDGWNGSQLRDDDIMSVGGVSSLNGDALQTSADHTLTWDSESKKLAFGLGSQVAIVDFQR</sequence>
<reference evidence="6 7" key="1">
    <citation type="submission" date="2013-03" db="EMBL/GenBank/DDBJ databases">
        <title>The Genome Sequence of Exophiala aquamarina CBS 119918.</title>
        <authorList>
            <consortium name="The Broad Institute Genomics Platform"/>
            <person name="Cuomo C."/>
            <person name="de Hoog S."/>
            <person name="Gorbushina A."/>
            <person name="Walker B."/>
            <person name="Young S.K."/>
            <person name="Zeng Q."/>
            <person name="Gargeya S."/>
            <person name="Fitzgerald M."/>
            <person name="Haas B."/>
            <person name="Abouelleil A."/>
            <person name="Allen A.W."/>
            <person name="Alvarado L."/>
            <person name="Arachchi H.M."/>
            <person name="Berlin A.M."/>
            <person name="Chapman S.B."/>
            <person name="Gainer-Dewar J."/>
            <person name="Goldberg J."/>
            <person name="Griggs A."/>
            <person name="Gujja S."/>
            <person name="Hansen M."/>
            <person name="Howarth C."/>
            <person name="Imamovic A."/>
            <person name="Ireland A."/>
            <person name="Larimer J."/>
            <person name="McCowan C."/>
            <person name="Murphy C."/>
            <person name="Pearson M."/>
            <person name="Poon T.W."/>
            <person name="Priest M."/>
            <person name="Roberts A."/>
            <person name="Saif S."/>
            <person name="Shea T."/>
            <person name="Sisk P."/>
            <person name="Sykes S."/>
            <person name="Wortman J."/>
            <person name="Nusbaum C."/>
            <person name="Birren B."/>
        </authorList>
    </citation>
    <scope>NUCLEOTIDE SEQUENCE [LARGE SCALE GENOMIC DNA]</scope>
    <source>
        <strain evidence="6 7">CBS 119918</strain>
    </source>
</reference>
<keyword evidence="3" id="KW-0677">Repeat</keyword>
<dbReference type="GeneID" id="25280615"/>
<name>A0A072PDG2_9EURO</name>
<dbReference type="AlphaFoldDB" id="A0A072PDG2"/>
<evidence type="ECO:0000256" key="1">
    <source>
        <dbReference type="ARBA" id="ARBA00004123"/>
    </source>
</evidence>
<dbReference type="GO" id="GO:0006357">
    <property type="term" value="P:regulation of transcription by RNA polymerase II"/>
    <property type="evidence" value="ECO:0007669"/>
    <property type="project" value="TreeGrafter"/>
</dbReference>
<evidence type="ECO:0000256" key="2">
    <source>
        <dbReference type="ARBA" id="ARBA00022574"/>
    </source>
</evidence>
<comment type="subcellular location">
    <subcellularLocation>
        <location evidence="1">Nucleus</location>
    </subcellularLocation>
</comment>
<keyword evidence="4" id="KW-0539">Nucleus</keyword>
<dbReference type="InterPro" id="IPR045183">
    <property type="entry name" value="Ebi-like"/>
</dbReference>
<evidence type="ECO:0000256" key="3">
    <source>
        <dbReference type="ARBA" id="ARBA00022737"/>
    </source>
</evidence>
<evidence type="ECO:0000256" key="5">
    <source>
        <dbReference type="SAM" id="MobiDB-lite"/>
    </source>
</evidence>
<dbReference type="InterPro" id="IPR001680">
    <property type="entry name" value="WD40_rpt"/>
</dbReference>
<dbReference type="EMBL" id="AMGV01000004">
    <property type="protein sequence ID" value="KEF57772.1"/>
    <property type="molecule type" value="Genomic_DNA"/>
</dbReference>
<dbReference type="OrthoDB" id="1367865at2759"/>
<dbReference type="PANTHER" id="PTHR22846">
    <property type="entry name" value="WD40 REPEAT PROTEIN"/>
    <property type="match status" value="1"/>
</dbReference>
<dbReference type="HOGENOM" id="CLU_018409_1_0_1"/>
<dbReference type="SUPFAM" id="SSF50978">
    <property type="entry name" value="WD40 repeat-like"/>
    <property type="match status" value="1"/>
</dbReference>
<dbReference type="PANTHER" id="PTHR22846:SF2">
    <property type="entry name" value="F-BOX-LIKE_WD REPEAT-CONTAINING PROTEIN EBI"/>
    <property type="match status" value="1"/>
</dbReference>
<dbReference type="Proteomes" id="UP000027920">
    <property type="component" value="Unassembled WGS sequence"/>
</dbReference>
<gene>
    <name evidence="6" type="ORF">A1O9_05692</name>
</gene>
<dbReference type="InterPro" id="IPR036322">
    <property type="entry name" value="WD40_repeat_dom_sf"/>
</dbReference>
<keyword evidence="2" id="KW-0853">WD repeat</keyword>
<feature type="compositionally biased region" description="Polar residues" evidence="5">
    <location>
        <begin position="66"/>
        <end position="85"/>
    </location>
</feature>
<accession>A0A072PDG2</accession>
<evidence type="ECO:0000313" key="7">
    <source>
        <dbReference type="Proteomes" id="UP000027920"/>
    </source>
</evidence>
<dbReference type="GO" id="GO:0003714">
    <property type="term" value="F:transcription corepressor activity"/>
    <property type="evidence" value="ECO:0007669"/>
    <property type="project" value="InterPro"/>
</dbReference>
<organism evidence="6 7">
    <name type="scientific">Exophiala aquamarina CBS 119918</name>
    <dbReference type="NCBI Taxonomy" id="1182545"/>
    <lineage>
        <taxon>Eukaryota</taxon>
        <taxon>Fungi</taxon>
        <taxon>Dikarya</taxon>
        <taxon>Ascomycota</taxon>
        <taxon>Pezizomycotina</taxon>
        <taxon>Eurotiomycetes</taxon>
        <taxon>Chaetothyriomycetidae</taxon>
        <taxon>Chaetothyriales</taxon>
        <taxon>Herpotrichiellaceae</taxon>
        <taxon>Exophiala</taxon>
    </lineage>
</organism>
<dbReference type="InterPro" id="IPR015943">
    <property type="entry name" value="WD40/YVTN_repeat-like_dom_sf"/>
</dbReference>
<dbReference type="RefSeq" id="XP_013260362.1">
    <property type="nucleotide sequence ID" value="XM_013404908.1"/>
</dbReference>